<keyword evidence="2" id="KW-1185">Reference proteome</keyword>
<reference evidence="1 2" key="1">
    <citation type="journal article" date="2006" name="Science">
        <title>Genome of rice cluster I archaea -- the key methane producers in the rice rhizosphere.</title>
        <authorList>
            <person name="Erkel C."/>
            <person name="Kube M."/>
            <person name="Reinhardt R."/>
            <person name="Liesack W."/>
        </authorList>
    </citation>
    <scope>NUCLEOTIDE SEQUENCE [LARGE SCALE GENOMIC DNA]</scope>
    <source>
        <strain evidence="2">DSM 22066 / NBRC 105507 / MRE50</strain>
    </source>
</reference>
<dbReference type="STRING" id="351160.LRC6"/>
<evidence type="ECO:0000313" key="1">
    <source>
        <dbReference type="EMBL" id="CAJ38225.1"/>
    </source>
</evidence>
<dbReference type="GeneID" id="69053396"/>
<dbReference type="RefSeq" id="WP_012034369.1">
    <property type="nucleotide sequence ID" value="NC_009464.1"/>
</dbReference>
<dbReference type="InterPro" id="IPR027417">
    <property type="entry name" value="P-loop_NTPase"/>
</dbReference>
<dbReference type="SUPFAM" id="SSF52540">
    <property type="entry name" value="P-loop containing nucleoside triphosphate hydrolases"/>
    <property type="match status" value="1"/>
</dbReference>
<dbReference type="eggNOG" id="arCOG02895">
    <property type="taxonomic scope" value="Archaea"/>
</dbReference>
<organism evidence="1 2">
    <name type="scientific">Methanocella arvoryzae (strain DSM 22066 / NBRC 105507 / MRE50)</name>
    <dbReference type="NCBI Taxonomy" id="351160"/>
    <lineage>
        <taxon>Archaea</taxon>
        <taxon>Methanobacteriati</taxon>
        <taxon>Methanobacteriota</taxon>
        <taxon>Stenosarchaea group</taxon>
        <taxon>Methanomicrobia</taxon>
        <taxon>Methanocellales</taxon>
        <taxon>Methanocellaceae</taxon>
        <taxon>Methanocella</taxon>
    </lineage>
</organism>
<name>Q0W068_METAR</name>
<gene>
    <name evidence="1" type="primary">mutSa</name>
    <name evidence="1" type="ORF">LRC6</name>
</gene>
<dbReference type="PATRIC" id="fig|351160.9.peg.44"/>
<evidence type="ECO:0000313" key="2">
    <source>
        <dbReference type="Proteomes" id="UP000000663"/>
    </source>
</evidence>
<accession>Q0W068</accession>
<dbReference type="KEGG" id="rci:LRC6"/>
<dbReference type="Gene3D" id="3.40.50.300">
    <property type="entry name" value="P-loop containing nucleotide triphosphate hydrolases"/>
    <property type="match status" value="1"/>
</dbReference>
<protein>
    <submittedName>
        <fullName evidence="1">DNA mismatch repair protein, C-terminal</fullName>
    </submittedName>
</protein>
<dbReference type="EMBL" id="AM114193">
    <property type="protein sequence ID" value="CAJ38225.1"/>
    <property type="molecule type" value="Genomic_DNA"/>
</dbReference>
<sequence length="122" mass="13529">MISDSNKVVLVDELESITEPGASAKIIAGILETLHDNDGSIAVFVSHLAEQILENTQCAVRVDGIEAKGLDQNLNLIVDRTPRYNYLAKSTPELIVERLTRTSDGDQKEFYGRLLQKFKGKK</sequence>
<dbReference type="Proteomes" id="UP000000663">
    <property type="component" value="Chromosome"/>
</dbReference>
<dbReference type="AlphaFoldDB" id="Q0W068"/>
<proteinExistence type="predicted"/>